<dbReference type="InterPro" id="IPR020946">
    <property type="entry name" value="Flavin_mOase-like"/>
</dbReference>
<organism evidence="7 8">
    <name type="scientific">Sphingomonas astaxanthinifaciens DSM 22298</name>
    <dbReference type="NCBI Taxonomy" id="1123267"/>
    <lineage>
        <taxon>Bacteria</taxon>
        <taxon>Pseudomonadati</taxon>
        <taxon>Pseudomonadota</taxon>
        <taxon>Alphaproteobacteria</taxon>
        <taxon>Sphingomonadales</taxon>
        <taxon>Sphingomonadaceae</taxon>
        <taxon>Sphingomonas</taxon>
    </lineage>
</organism>
<evidence type="ECO:0000256" key="6">
    <source>
        <dbReference type="ARBA" id="ARBA00023033"/>
    </source>
</evidence>
<dbReference type="RefSeq" id="WP_029940446.1">
    <property type="nucleotide sequence ID" value="NZ_BSOO01000036.1"/>
</dbReference>
<evidence type="ECO:0000313" key="7">
    <source>
        <dbReference type="EMBL" id="GLR48721.1"/>
    </source>
</evidence>
<keyword evidence="4" id="KW-0274">FAD</keyword>
<dbReference type="PANTHER" id="PTHR43872:SF1">
    <property type="entry name" value="MONOOXYGENASE, PUTATIVE (AFU_ORTHOLOGUE AFUA_8G02570)-RELATED"/>
    <property type="match status" value="1"/>
</dbReference>
<dbReference type="PANTHER" id="PTHR43872">
    <property type="entry name" value="MONOOXYGENASE, PUTATIVE (AFU_ORTHOLOGUE AFUA_8G02570)-RELATED"/>
    <property type="match status" value="1"/>
</dbReference>
<keyword evidence="8" id="KW-1185">Reference proteome</keyword>
<evidence type="ECO:0000313" key="8">
    <source>
        <dbReference type="Proteomes" id="UP001156703"/>
    </source>
</evidence>
<keyword evidence="6 7" id="KW-0503">Monooxygenase</keyword>
<evidence type="ECO:0000256" key="2">
    <source>
        <dbReference type="ARBA" id="ARBA00010139"/>
    </source>
</evidence>
<evidence type="ECO:0000256" key="3">
    <source>
        <dbReference type="ARBA" id="ARBA00022630"/>
    </source>
</evidence>
<dbReference type="Pfam" id="PF00743">
    <property type="entry name" value="FMO-like"/>
    <property type="match status" value="1"/>
</dbReference>
<comment type="similarity">
    <text evidence="2">Belongs to the FAD-binding monooxygenase family.</text>
</comment>
<sequence>MESSPIKAASAVDVDVLLIGAGLSGIGSAWHLQTYCPTMSYAILEARDAIGGTWDLFRYPGIRSDSDMYTLGYSFEPWTDAKAIADGPSILAYVNRVADKYDIRRHIRFGHKLVSASFDSAAARWTVEVESGGERRTMTARWLHMCTGYYNYSEAYLPDFPGRESFRGPLFHAQFWPEDLDTRGKNVVVIGSGATAVTIVPEMAKDGAAQVTMLQRSPTYMVSRPAVDKVANGLRRLLGSQASYGVVRWRNVLMQQLFFQLARRRPETVKKMIAKGLRKELPRDYAVETHFKPSYNPWDQRVCLVPDADLFAGIREGKVEVVTDTIARIVPDGIELKSGRHLPADIIVAATGLKLQLLSDVAFTIDGVARPLSGTMTYKGMMFAGVPNLSYSFGYTNASWTLKADLTSFYLCRILNHLRDTGRTIAMPVPQADVRPVDFLDFSSGYVQRAKDILPVQGDRAPWKLHQNYMRDLRALKYGKLEDGVMRFSGSTQHADVAA</sequence>
<evidence type="ECO:0000256" key="1">
    <source>
        <dbReference type="ARBA" id="ARBA00001974"/>
    </source>
</evidence>
<dbReference type="Gene3D" id="3.50.50.60">
    <property type="entry name" value="FAD/NAD(P)-binding domain"/>
    <property type="match status" value="3"/>
</dbReference>
<accession>A0ABQ5ZB36</accession>
<dbReference type="GO" id="GO:0004497">
    <property type="term" value="F:monooxygenase activity"/>
    <property type="evidence" value="ECO:0007669"/>
    <property type="project" value="UniProtKB-KW"/>
</dbReference>
<reference evidence="8" key="1">
    <citation type="journal article" date="2019" name="Int. J. Syst. Evol. Microbiol.">
        <title>The Global Catalogue of Microorganisms (GCM) 10K type strain sequencing project: providing services to taxonomists for standard genome sequencing and annotation.</title>
        <authorList>
            <consortium name="The Broad Institute Genomics Platform"/>
            <consortium name="The Broad Institute Genome Sequencing Center for Infectious Disease"/>
            <person name="Wu L."/>
            <person name="Ma J."/>
        </authorList>
    </citation>
    <scope>NUCLEOTIDE SEQUENCE [LARGE SCALE GENOMIC DNA]</scope>
    <source>
        <strain evidence="8">NBRC 102146</strain>
    </source>
</reference>
<evidence type="ECO:0000256" key="5">
    <source>
        <dbReference type="ARBA" id="ARBA00023002"/>
    </source>
</evidence>
<keyword evidence="3" id="KW-0285">Flavoprotein</keyword>
<proteinExistence type="inferred from homology"/>
<name>A0ABQ5ZB36_9SPHN</name>
<dbReference type="InterPro" id="IPR036188">
    <property type="entry name" value="FAD/NAD-bd_sf"/>
</dbReference>
<dbReference type="Proteomes" id="UP001156703">
    <property type="component" value="Unassembled WGS sequence"/>
</dbReference>
<comment type="caution">
    <text evidence="7">The sequence shown here is derived from an EMBL/GenBank/DDBJ whole genome shotgun (WGS) entry which is preliminary data.</text>
</comment>
<evidence type="ECO:0000256" key="4">
    <source>
        <dbReference type="ARBA" id="ARBA00022827"/>
    </source>
</evidence>
<dbReference type="Pfam" id="PF13450">
    <property type="entry name" value="NAD_binding_8"/>
    <property type="match status" value="1"/>
</dbReference>
<gene>
    <name evidence="7" type="ORF">GCM10007925_24410</name>
</gene>
<keyword evidence="5" id="KW-0560">Oxidoreductase</keyword>
<dbReference type="EMBL" id="BSOO01000036">
    <property type="protein sequence ID" value="GLR48721.1"/>
    <property type="molecule type" value="Genomic_DNA"/>
</dbReference>
<protein>
    <submittedName>
        <fullName evidence="7">Cyclohexanone monooxygenase</fullName>
    </submittedName>
</protein>
<dbReference type="InterPro" id="IPR051820">
    <property type="entry name" value="FAD-binding_MO"/>
</dbReference>
<dbReference type="SUPFAM" id="SSF51905">
    <property type="entry name" value="FAD/NAD(P)-binding domain"/>
    <property type="match status" value="1"/>
</dbReference>
<comment type="cofactor">
    <cofactor evidence="1">
        <name>FAD</name>
        <dbReference type="ChEBI" id="CHEBI:57692"/>
    </cofactor>
</comment>